<dbReference type="EMBL" id="UYIG01000057">
    <property type="protein sequence ID" value="VDG27801.1"/>
    <property type="molecule type" value="Genomic_DNA"/>
</dbReference>
<sequence>MSRTLAVDSDGNFVRTTDEHDLAIMSDVDELIASIEFLLRIQIGEMDNLVTDDTGLDRIPLLGKDVDGDEALQAIEDCITSQIAEVSSIEDGSIDLDYANRVATVSLVINAVDGTQLDLTTDISTNV</sequence>
<reference evidence="1 2" key="1">
    <citation type="submission" date="2018-11" db="EMBL/GenBank/DDBJ databases">
        <authorList>
            <person name="Wuyts S."/>
        </authorList>
    </citation>
    <scope>NUCLEOTIDE SEQUENCE [LARGE SCALE GENOMIC DNA]</scope>
    <source>
        <strain evidence="1">Lactobacillus mudanjiangensis AMBF249</strain>
    </source>
</reference>
<proteinExistence type="predicted"/>
<protein>
    <recommendedName>
        <fullName evidence="3">DUF2634 domain-containing protein</fullName>
    </recommendedName>
</protein>
<name>A0A660DVZ0_9LACO</name>
<organism evidence="1 2">
    <name type="scientific">Lactiplantibacillus mudanjiangensis</name>
    <dbReference type="NCBI Taxonomy" id="1296538"/>
    <lineage>
        <taxon>Bacteria</taxon>
        <taxon>Bacillati</taxon>
        <taxon>Bacillota</taxon>
        <taxon>Bacilli</taxon>
        <taxon>Lactobacillales</taxon>
        <taxon>Lactobacillaceae</taxon>
        <taxon>Lactiplantibacillus</taxon>
    </lineage>
</organism>
<keyword evidence="2" id="KW-1185">Reference proteome</keyword>
<dbReference type="RefSeq" id="WP_130851515.1">
    <property type="nucleotide sequence ID" value="NZ_UYIG01000057.1"/>
</dbReference>
<evidence type="ECO:0008006" key="3">
    <source>
        <dbReference type="Google" id="ProtNLM"/>
    </source>
</evidence>
<accession>A0A660DVZ0</accession>
<evidence type="ECO:0000313" key="1">
    <source>
        <dbReference type="EMBL" id="VDG27801.1"/>
    </source>
</evidence>
<dbReference type="AlphaFoldDB" id="A0A660DVZ0"/>
<dbReference type="Proteomes" id="UP000289996">
    <property type="component" value="Unassembled WGS sequence"/>
</dbReference>
<evidence type="ECO:0000313" key="2">
    <source>
        <dbReference type="Proteomes" id="UP000289996"/>
    </source>
</evidence>
<gene>
    <name evidence="1" type="ORF">MUDAN_MDHGFNIF_02624</name>
</gene>